<dbReference type="Proteomes" id="UP000053327">
    <property type="component" value="Unassembled WGS sequence"/>
</dbReference>
<name>A0A0J9T2L3_PLAV1</name>
<sequence>MKCKEQKAYQQLVEELKNEFPLFRKYTDDFFYSKKKEEPPRGREGVNFSSQNGKVPDETKDICNTLVTEMETSFNLLEQKNRISCLCKLFLNNYSPFTNGYYDYIDSSYVSSSLVEAAMERYVAGGASQGEHSDAGGHISEIDAGGHISEIDAGGHISEIDAGGHINEIDAGGHINETNVEGLMSEINAVSAVTPLSVVARRPHKRESVGDAGNALGWDNGWASDSAGGNVSGGLGSDVIGGVGSDVIGDVGSDAIGSVGGDAIGSIGGDAIGGVCNDAIGSVGTDASAPAGNSPRSSPRSKPRGSPRTTPSDRRSRIGKRSRKYYETGAKMIGKSPHRGRYSDRGANAKRAKVWEGAARRDKGGGPSGSEVGEVGEDSKVSKISEVSSRSGETKRCGRSNSSGSIRSYRSNHSNGSNRSNGDPKNCVEDEVDNKDHLGFCDISLVPFADEAFYINYGCVGTSRRARNAGSVFVIDYIGGGPEKKEVAKCKRRITFGREGKKEFLHNINAHSIVKGWIYKADSKHKCFHVRLFAVRNDSEGSSGGRATHVTENSQTGSCGSGEDGAGGGRSGLPRSKWRQRSGGSGPSGASGTSGTCGSIEPGRTGTQSRLGKPGNHHVYACLPFQFISKFQFVDSLDMRGLRLEEDLNKFVGMNIRARIFDDGKYIRSHFEDLLGRYHFHFFLTLQWKGHDDHIKNDKLGFLSTQLSESSLMGQKGGEKKPTSEVDRLLLTRLDVLLFSCKRFMSKENVKYKEKYLFLNLPQLPSLIEFNFRNNFVQTHIGNVTTRKQNLIWSDQKFMEALEIYKKNSNYYDFLKNYFTFDSGSSACSYVYLSEMDKFEATNERTASAKVGTIKYEEEKEPNGDNPKQRNPILERKKERNSPVENSSNLKMEGNKNAKRYEDYWFSLNDREKYIVEKIPFLNSSVYKSKWIYDFFNCIKLTINLNNHHLWGNFLLSLVLLELSCYTECFLFLFRIFQIKKMFLESYKLKNVICSVFIRRLKKYISKEHLWNVIVNYREYDLFSMREDNCDEYCRNIFERNLSLLCALEKG</sequence>
<evidence type="ECO:0000313" key="3">
    <source>
        <dbReference type="Proteomes" id="UP000053327"/>
    </source>
</evidence>
<feature type="compositionally biased region" description="Low complexity" evidence="1">
    <location>
        <begin position="399"/>
        <end position="421"/>
    </location>
</feature>
<organism evidence="2 3">
    <name type="scientific">Plasmodium vivax (strain Brazil I)</name>
    <dbReference type="NCBI Taxonomy" id="1033975"/>
    <lineage>
        <taxon>Eukaryota</taxon>
        <taxon>Sar</taxon>
        <taxon>Alveolata</taxon>
        <taxon>Apicomplexa</taxon>
        <taxon>Aconoidasida</taxon>
        <taxon>Haemosporida</taxon>
        <taxon>Plasmodiidae</taxon>
        <taxon>Plasmodium</taxon>
        <taxon>Plasmodium (Plasmodium)</taxon>
    </lineage>
</organism>
<feature type="region of interest" description="Disordered" evidence="1">
    <location>
        <begin position="853"/>
        <end position="891"/>
    </location>
</feature>
<feature type="region of interest" description="Disordered" evidence="1">
    <location>
        <begin position="286"/>
        <end position="429"/>
    </location>
</feature>
<proteinExistence type="predicted"/>
<dbReference type="OrthoDB" id="372302at2759"/>
<dbReference type="EMBL" id="KQ234726">
    <property type="protein sequence ID" value="KMZ89286.1"/>
    <property type="molecule type" value="Genomic_DNA"/>
</dbReference>
<feature type="compositionally biased region" description="Basic and acidic residues" evidence="1">
    <location>
        <begin position="873"/>
        <end position="882"/>
    </location>
</feature>
<gene>
    <name evidence="2" type="ORF">PVBG_03636</name>
</gene>
<evidence type="ECO:0000256" key="1">
    <source>
        <dbReference type="SAM" id="MobiDB-lite"/>
    </source>
</evidence>
<feature type="region of interest" description="Disordered" evidence="1">
    <location>
        <begin position="539"/>
        <end position="612"/>
    </location>
</feature>
<accession>A0A0J9T2L3</accession>
<evidence type="ECO:0000313" key="2">
    <source>
        <dbReference type="EMBL" id="KMZ89286.1"/>
    </source>
</evidence>
<feature type="compositionally biased region" description="Low complexity" evidence="1">
    <location>
        <begin position="590"/>
        <end position="599"/>
    </location>
</feature>
<reference evidence="2 3" key="1">
    <citation type="submission" date="2011-08" db="EMBL/GenBank/DDBJ databases">
        <title>The Genome Sequence of Plasmodium vivax Brazil I.</title>
        <authorList>
            <consortium name="The Broad Institute Genome Sequencing Platform"/>
            <consortium name="The Broad Institute Genome Sequencing Center for Infectious Disease"/>
            <person name="Neafsey D."/>
            <person name="Carlton J."/>
            <person name="Barnwell J."/>
            <person name="Collins W."/>
            <person name="Escalante A."/>
            <person name="Mullikin J."/>
            <person name="Saul A."/>
            <person name="Guigo R."/>
            <person name="Camara F."/>
            <person name="Young S.K."/>
            <person name="Zeng Q."/>
            <person name="Gargeya S."/>
            <person name="Fitzgerald M."/>
            <person name="Haas B."/>
            <person name="Abouelleil A."/>
            <person name="Alvarado L."/>
            <person name="Arachchi H.M."/>
            <person name="Berlin A."/>
            <person name="Brown A."/>
            <person name="Chapman S.B."/>
            <person name="Chen Z."/>
            <person name="Dunbar C."/>
            <person name="Freedman E."/>
            <person name="Gearin G."/>
            <person name="Gellesch M."/>
            <person name="Goldberg J."/>
            <person name="Griggs A."/>
            <person name="Gujja S."/>
            <person name="Heiman D."/>
            <person name="Howarth C."/>
            <person name="Larson L."/>
            <person name="Lui A."/>
            <person name="MacDonald P.J.P."/>
            <person name="Montmayeur A."/>
            <person name="Murphy C."/>
            <person name="Neiman D."/>
            <person name="Pearson M."/>
            <person name="Priest M."/>
            <person name="Roberts A."/>
            <person name="Saif S."/>
            <person name="Shea T."/>
            <person name="Shenoy N."/>
            <person name="Sisk P."/>
            <person name="Stolte C."/>
            <person name="Sykes S."/>
            <person name="Wortman J."/>
            <person name="Nusbaum C."/>
            <person name="Birren B."/>
        </authorList>
    </citation>
    <scope>NUCLEOTIDE SEQUENCE [LARGE SCALE GENOMIC DNA]</scope>
    <source>
        <strain evidence="2 3">Brazil I</strain>
    </source>
</reference>
<protein>
    <submittedName>
        <fullName evidence="2">Uncharacterized protein</fullName>
    </submittedName>
</protein>
<feature type="compositionally biased region" description="Gly residues" evidence="1">
    <location>
        <begin position="559"/>
        <end position="571"/>
    </location>
</feature>
<dbReference type="AlphaFoldDB" id="A0A0J9T2L3"/>